<dbReference type="EMBL" id="QGDV01000020">
    <property type="protein sequence ID" value="PWJ61086.1"/>
    <property type="molecule type" value="Genomic_DNA"/>
</dbReference>
<dbReference type="Proteomes" id="UP000245674">
    <property type="component" value="Unassembled WGS sequence"/>
</dbReference>
<accession>A0ABX5L8E0</accession>
<protein>
    <recommendedName>
        <fullName evidence="3">DUF3854 domain-containing protein</fullName>
    </recommendedName>
</protein>
<gene>
    <name evidence="1" type="ORF">B0H03_12024</name>
</gene>
<evidence type="ECO:0008006" key="3">
    <source>
        <dbReference type="Google" id="ProtNLM"/>
    </source>
</evidence>
<evidence type="ECO:0000313" key="1">
    <source>
        <dbReference type="EMBL" id="PWJ61086.1"/>
    </source>
</evidence>
<comment type="caution">
    <text evidence="1">The sequence shown here is derived from an EMBL/GenBank/DDBJ whole genome shotgun (WGS) entry which is preliminary data.</text>
</comment>
<evidence type="ECO:0000313" key="2">
    <source>
        <dbReference type="Proteomes" id="UP000245674"/>
    </source>
</evidence>
<sequence>MQNGGLRHLVRLLRIAGDMTSRPTRTPWNSADYSPVVTGSGAIKLADSGVAPLVAIARGYSSMDDKDGARTIAQRSSDTTGTSIIRRLNQMVVEDEDALVIPWFRATDVTERGPDAKSRTLQMRPSRPLRNKSGKTAKYEFLSGEGTTLDLNPATPGEWINGSFTILMTEGAIKGDSALTGQLRAAGITDEQLSQVPPSAAQARAILSTLMTAVPQDQRVTILSFAGVANWRDQPDWRSIKLQDRRALVAFDGDTTTNWQVWRQARALFEFIEYKHGTPYLLNLGSPEAELAKIHVPGMADAKLGIDDYLARVGDWAEVLSYAQPDLPQQPERPDEVLYAIGDMRVRPTEPTIVEEFTQETAGDGTKMPPSWVRRVGIGGRLRSMESRRRPHPSEIDSGVIDHTFDAELGDSTCTIDLSWKDANGATQTGVVSGPANLLAHNVADWPRHGAIMPNPLLALPEWPPKKGIEWLSAIKANHAEDVAQLNSWAVMGWVPGEHGNAAFIVGNQVLARTRDEEANTIPGVTDRVLGGASSFGVIDRYHELDDVEAWKSEICKDMRTVLETYIESGAWKERSAAVTAVAGMYRPTLPVRPSVTIYIYGPPRAGKTFTAVHMMGAWQSSVGTWTIGNLPGAAGDTAAAMEYSIARSPIWVADDLAPTVDKRQAEQQEAAVGNIIRAVHNGSGRRKMDGRTNTQREQSMPTALLVMTAENEPQVASIRERIVAISTPKDMFSNGDAVAKVDALNATDGAPARLTAALIRFWLNDEDNIYGTAWPERLRALKDSVRSLAAFGQTVLLEEHGMSAGEAARHAAIAADLAITFEVLRELALWAGFDPEDPLIDKLGRGPGSYMQELFAQAAKTIERQRESTPGAMLVQTLTKLMASGRAHIGNTHAVGQPPYPVNPVDGDDAAAIAASVNSALGWTKDSQDAWVPKGLKIGHFGMTASGRTPVVVFEHTTAFNEAQKFYPGRILHGANPTAAWSSVWSEGLCAEYARTEQISTVRVGLTNPKSGRAQYLRGVPVLLSALLDEQPTAAEAGTVT</sequence>
<organism evidence="1 2">
    <name type="scientific">Rathayibacter iranicus NCPPB 2253 = VKM Ac-1602</name>
    <dbReference type="NCBI Taxonomy" id="1328868"/>
    <lineage>
        <taxon>Bacteria</taxon>
        <taxon>Bacillati</taxon>
        <taxon>Actinomycetota</taxon>
        <taxon>Actinomycetes</taxon>
        <taxon>Micrococcales</taxon>
        <taxon>Microbacteriaceae</taxon>
        <taxon>Rathayibacter</taxon>
    </lineage>
</organism>
<name>A0ABX5L8E0_9MICO</name>
<proteinExistence type="predicted"/>
<reference evidence="1 2" key="1">
    <citation type="submission" date="2018-03" db="EMBL/GenBank/DDBJ databases">
        <title>Genomic Encyclopedia of Type Strains, Phase III (KMG-III): the genomes of soil and plant-associated and newly described type strains.</title>
        <authorList>
            <person name="Whitman W."/>
        </authorList>
    </citation>
    <scope>NUCLEOTIDE SEQUENCE [LARGE SCALE GENOMIC DNA]</scope>
    <source>
        <strain evidence="1 2">VKM Ac-1602</strain>
    </source>
</reference>
<keyword evidence="2" id="KW-1185">Reference proteome</keyword>